<gene>
    <name evidence="2" type="ORF">GCM10011492_06660</name>
</gene>
<feature type="region of interest" description="Disordered" evidence="1">
    <location>
        <begin position="1"/>
        <end position="27"/>
    </location>
</feature>
<keyword evidence="3" id="KW-1185">Reference proteome</keyword>
<feature type="compositionally biased region" description="Basic residues" evidence="1">
    <location>
        <begin position="92"/>
        <end position="101"/>
    </location>
</feature>
<proteinExistence type="predicted"/>
<protein>
    <submittedName>
        <fullName evidence="2">Uncharacterized protein</fullName>
    </submittedName>
</protein>
<dbReference type="Proteomes" id="UP000636793">
    <property type="component" value="Unassembled WGS sequence"/>
</dbReference>
<evidence type="ECO:0000313" key="2">
    <source>
        <dbReference type="EMBL" id="GGB19491.1"/>
    </source>
</evidence>
<dbReference type="EMBL" id="BMHI01000001">
    <property type="protein sequence ID" value="GGB19491.1"/>
    <property type="molecule type" value="Genomic_DNA"/>
</dbReference>
<name>A0A916SY26_9MICO</name>
<accession>A0A916SY26</accession>
<reference evidence="2" key="1">
    <citation type="journal article" date="2014" name="Int. J. Syst. Evol. Microbiol.">
        <title>Complete genome sequence of Corynebacterium casei LMG S-19264T (=DSM 44701T), isolated from a smear-ripened cheese.</title>
        <authorList>
            <consortium name="US DOE Joint Genome Institute (JGI-PGF)"/>
            <person name="Walter F."/>
            <person name="Albersmeier A."/>
            <person name="Kalinowski J."/>
            <person name="Ruckert C."/>
        </authorList>
    </citation>
    <scope>NUCLEOTIDE SEQUENCE</scope>
    <source>
        <strain evidence="2">CGMCC 1.15085</strain>
    </source>
</reference>
<dbReference type="RefSeq" id="WP_188835505.1">
    <property type="nucleotide sequence ID" value="NZ_BMHI01000001.1"/>
</dbReference>
<sequence>MTNNDMTTQARHRRDCADKSIIQGPMEGNRGDTIMVCGWCNWVTLVNDDGTVAEPIPKKVPPPIASGYVCREHTERRVSHTGKGCPDCTRERQKRARRDHRRAADEFKDTVQ</sequence>
<dbReference type="AlphaFoldDB" id="A0A916SY26"/>
<feature type="region of interest" description="Disordered" evidence="1">
    <location>
        <begin position="79"/>
        <end position="112"/>
    </location>
</feature>
<evidence type="ECO:0000256" key="1">
    <source>
        <dbReference type="SAM" id="MobiDB-lite"/>
    </source>
</evidence>
<evidence type="ECO:0000313" key="3">
    <source>
        <dbReference type="Proteomes" id="UP000636793"/>
    </source>
</evidence>
<reference evidence="2" key="2">
    <citation type="submission" date="2020-09" db="EMBL/GenBank/DDBJ databases">
        <authorList>
            <person name="Sun Q."/>
            <person name="Zhou Y."/>
        </authorList>
    </citation>
    <scope>NUCLEOTIDE SEQUENCE</scope>
    <source>
        <strain evidence="2">CGMCC 1.15085</strain>
    </source>
</reference>
<comment type="caution">
    <text evidence="2">The sequence shown here is derived from an EMBL/GenBank/DDBJ whole genome shotgun (WGS) entry which is preliminary data.</text>
</comment>
<feature type="compositionally biased region" description="Basic and acidic residues" evidence="1">
    <location>
        <begin position="102"/>
        <end position="112"/>
    </location>
</feature>
<organism evidence="2 3">
    <name type="scientific">Flexivirga endophytica</name>
    <dbReference type="NCBI Taxonomy" id="1849103"/>
    <lineage>
        <taxon>Bacteria</taxon>
        <taxon>Bacillati</taxon>
        <taxon>Actinomycetota</taxon>
        <taxon>Actinomycetes</taxon>
        <taxon>Micrococcales</taxon>
        <taxon>Dermacoccaceae</taxon>
        <taxon>Flexivirga</taxon>
    </lineage>
</organism>